<name>A0A1M5GMW5_SALEC</name>
<dbReference type="RefSeq" id="WP_072878836.1">
    <property type="nucleotide sequence ID" value="NZ_FQVT01000004.1"/>
</dbReference>
<gene>
    <name evidence="2" type="ORF">SAMN05444483_104231</name>
</gene>
<sequence>MKKGFSILLFFMGLGLMPAQNINDYKYVIVPDTYEFSKEEDQYQLNSLTQFLFEKYGFEAYMKSEEKPQDLQDDICKGLKANVIEDSGLFVTKLRVQLEDCRGNMVFESDEGRSREKDYKKAYHEALRDAFKTVAALDYNYTPAEVAAAAPQANNPKPSSVEEAEVSSSVPEEEPGEEDKNATPAEVVVQNPTNSKEFREKQRGNNEAVLADIIMLKKDNQEFTLKKNSNGYALFQKNGTEPIAVLVSSSDKNSFIYKSLTRQGVARFNSAGNLIVEYLNNETNKPVSITYKLLNK</sequence>
<protein>
    <submittedName>
        <fullName evidence="2">Uncharacterized protein</fullName>
    </submittedName>
</protein>
<accession>A0A1M5GMW5</accession>
<evidence type="ECO:0000313" key="3">
    <source>
        <dbReference type="Proteomes" id="UP000183945"/>
    </source>
</evidence>
<reference evidence="3" key="1">
    <citation type="submission" date="2016-11" db="EMBL/GenBank/DDBJ databases">
        <authorList>
            <person name="Varghese N."/>
            <person name="Submissions S."/>
        </authorList>
    </citation>
    <scope>NUCLEOTIDE SEQUENCE [LARGE SCALE GENOMIC DNA]</scope>
    <source>
        <strain evidence="3">DSM 24579</strain>
    </source>
</reference>
<feature type="region of interest" description="Disordered" evidence="1">
    <location>
        <begin position="149"/>
        <end position="203"/>
    </location>
</feature>
<evidence type="ECO:0000256" key="1">
    <source>
        <dbReference type="SAM" id="MobiDB-lite"/>
    </source>
</evidence>
<evidence type="ECO:0000313" key="2">
    <source>
        <dbReference type="EMBL" id="SHG05036.1"/>
    </source>
</evidence>
<dbReference type="Proteomes" id="UP000183945">
    <property type="component" value="Unassembled WGS sequence"/>
</dbReference>
<dbReference type="OrthoDB" id="1274006at2"/>
<proteinExistence type="predicted"/>
<dbReference type="STRING" id="1073325.SAMN05444483_104231"/>
<dbReference type="EMBL" id="FQVT01000004">
    <property type="protein sequence ID" value="SHG05036.1"/>
    <property type="molecule type" value="Genomic_DNA"/>
</dbReference>
<dbReference type="AlphaFoldDB" id="A0A1M5GMW5"/>
<keyword evidence="3" id="KW-1185">Reference proteome</keyword>
<organism evidence="2 3">
    <name type="scientific">Salegentibacter echinorum</name>
    <dbReference type="NCBI Taxonomy" id="1073325"/>
    <lineage>
        <taxon>Bacteria</taxon>
        <taxon>Pseudomonadati</taxon>
        <taxon>Bacteroidota</taxon>
        <taxon>Flavobacteriia</taxon>
        <taxon>Flavobacteriales</taxon>
        <taxon>Flavobacteriaceae</taxon>
        <taxon>Salegentibacter</taxon>
    </lineage>
</organism>
<feature type="compositionally biased region" description="Low complexity" evidence="1">
    <location>
        <begin position="149"/>
        <end position="170"/>
    </location>
</feature>